<dbReference type="InterPro" id="IPR017946">
    <property type="entry name" value="PLC-like_Pdiesterase_TIM-brl"/>
</dbReference>
<sequence>MLPTMVLTPELRGRKVARRHTLMPLVAATFLAAASLLVSAPTTVAMPAGSAGSSTLSAGSDSGLDTAHDPDWMAGLPDSASLATLSVPGTHDTMTTGASVLAQTQDRSLPVQLEAGVRALDIRTRHFRDAFPIHHSLEYLDANFTDVVRQATDFLRAHPTETVLMRMKSEHTEAENTRTYEDTLDWYIHDNPDTRDLLDTHLWTPPAGYDGALPTLGETRGKLVILQNFTTTKSFGPQWAGPHTDIQDDYQLGNLADLPQKWDAARVQFERADVGAPDTLFVNHLSATGVPDPVAMASGAVPVTIAAGAPGHPGMNSRATEYLQAGTTGRTGIVMADFPTAALVEAVIAHNFS</sequence>
<evidence type="ECO:0000256" key="4">
    <source>
        <dbReference type="ARBA" id="ARBA00030474"/>
    </source>
</evidence>
<dbReference type="EMBL" id="FNAB01000002">
    <property type="protein sequence ID" value="SDC97184.1"/>
    <property type="molecule type" value="Genomic_DNA"/>
</dbReference>
<dbReference type="InterPro" id="IPR000909">
    <property type="entry name" value="PLipase_C_PInositol-sp_X_dom"/>
</dbReference>
<dbReference type="SUPFAM" id="SSF51695">
    <property type="entry name" value="PLC-like phosphodiesterases"/>
    <property type="match status" value="1"/>
</dbReference>
<dbReference type="GO" id="GO:0004436">
    <property type="term" value="F:phosphatidylinositol diacylglycerol-lyase activity"/>
    <property type="evidence" value="ECO:0007669"/>
    <property type="project" value="UniProtKB-EC"/>
</dbReference>
<evidence type="ECO:0000256" key="3">
    <source>
        <dbReference type="ARBA" id="ARBA00019758"/>
    </source>
</evidence>
<evidence type="ECO:0000256" key="1">
    <source>
        <dbReference type="ARBA" id="ARBA00001316"/>
    </source>
</evidence>
<dbReference type="Gene3D" id="3.20.20.190">
    <property type="entry name" value="Phosphatidylinositol (PI) phosphodiesterase"/>
    <property type="match status" value="1"/>
</dbReference>
<dbReference type="PROSITE" id="PS50007">
    <property type="entry name" value="PIPLC_X_DOMAIN"/>
    <property type="match status" value="1"/>
</dbReference>
<evidence type="ECO:0000256" key="2">
    <source>
        <dbReference type="ARBA" id="ARBA00012581"/>
    </source>
</evidence>
<dbReference type="PANTHER" id="PTHR13593">
    <property type="match status" value="1"/>
</dbReference>
<evidence type="ECO:0000259" key="6">
    <source>
        <dbReference type="SMART" id="SM00148"/>
    </source>
</evidence>
<dbReference type="InterPro" id="IPR051057">
    <property type="entry name" value="PI-PLC_domain"/>
</dbReference>
<gene>
    <name evidence="7" type="ORF">SAMN05444580_102256</name>
</gene>
<protein>
    <recommendedName>
        <fullName evidence="3">1-phosphatidylinositol phosphodiesterase</fullName>
        <ecNumber evidence="2">4.6.1.13</ecNumber>
    </recommendedName>
    <alternativeName>
        <fullName evidence="4">Phosphatidylinositol diacylglycerol-lyase</fullName>
    </alternativeName>
    <alternativeName>
        <fullName evidence="5">Phosphatidylinositol-specific phospholipase C</fullName>
    </alternativeName>
</protein>
<comment type="catalytic activity">
    <reaction evidence="1">
        <text>a 1,2-diacyl-sn-glycero-3-phospho-(1D-myo-inositol) = 1D-myo-inositol 1,2-cyclic phosphate + a 1,2-diacyl-sn-glycerol</text>
        <dbReference type="Rhea" id="RHEA:17093"/>
        <dbReference type="ChEBI" id="CHEBI:17815"/>
        <dbReference type="ChEBI" id="CHEBI:57880"/>
        <dbReference type="ChEBI" id="CHEBI:58484"/>
        <dbReference type="EC" id="4.6.1.13"/>
    </reaction>
</comment>
<reference evidence="7 8" key="1">
    <citation type="submission" date="2016-10" db="EMBL/GenBank/DDBJ databases">
        <authorList>
            <person name="de Groot N.N."/>
        </authorList>
    </citation>
    <scope>NUCLEOTIDE SEQUENCE [LARGE SCALE GENOMIC DNA]</scope>
    <source>
        <strain evidence="7 8">JCM 11308</strain>
    </source>
</reference>
<dbReference type="Pfam" id="PF00388">
    <property type="entry name" value="PI-PLC-X"/>
    <property type="match status" value="1"/>
</dbReference>
<proteinExistence type="predicted"/>
<evidence type="ECO:0000313" key="8">
    <source>
        <dbReference type="Proteomes" id="UP000199417"/>
    </source>
</evidence>
<evidence type="ECO:0000313" key="7">
    <source>
        <dbReference type="EMBL" id="SDC97184.1"/>
    </source>
</evidence>
<dbReference type="SMART" id="SM00148">
    <property type="entry name" value="PLCXc"/>
    <property type="match status" value="1"/>
</dbReference>
<dbReference type="CDD" id="cd08586">
    <property type="entry name" value="PI-PLCc_BcPLC_like"/>
    <property type="match status" value="1"/>
</dbReference>
<dbReference type="STRING" id="168276.SAMN05444580_102256"/>
<dbReference type="GO" id="GO:0008081">
    <property type="term" value="F:phosphoric diester hydrolase activity"/>
    <property type="evidence" value="ECO:0007669"/>
    <property type="project" value="InterPro"/>
</dbReference>
<dbReference type="Proteomes" id="UP000199417">
    <property type="component" value="Unassembled WGS sequence"/>
</dbReference>
<keyword evidence="8" id="KW-1185">Reference proteome</keyword>
<dbReference type="GO" id="GO:0006629">
    <property type="term" value="P:lipid metabolic process"/>
    <property type="evidence" value="ECO:0007669"/>
    <property type="project" value="InterPro"/>
</dbReference>
<name>A0A1G6QYX1_9NOCA</name>
<dbReference type="EC" id="4.6.1.13" evidence="2"/>
<evidence type="ECO:0000256" key="5">
    <source>
        <dbReference type="ARBA" id="ARBA00030782"/>
    </source>
</evidence>
<feature type="domain" description="Phosphatidylinositol-specific phospholipase C X" evidence="6">
    <location>
        <begin position="78"/>
        <end position="228"/>
    </location>
</feature>
<dbReference type="AlphaFoldDB" id="A0A1G6QYX1"/>
<organism evidence="7 8">
    <name type="scientific">Rhodococcus tukisamuensis</name>
    <dbReference type="NCBI Taxonomy" id="168276"/>
    <lineage>
        <taxon>Bacteria</taxon>
        <taxon>Bacillati</taxon>
        <taxon>Actinomycetota</taxon>
        <taxon>Actinomycetes</taxon>
        <taxon>Mycobacteriales</taxon>
        <taxon>Nocardiaceae</taxon>
        <taxon>Rhodococcus</taxon>
    </lineage>
</organism>
<dbReference type="PANTHER" id="PTHR13593:SF113">
    <property type="entry name" value="SI:DKEY-266F7.9"/>
    <property type="match status" value="1"/>
</dbReference>
<accession>A0A1G6QYX1</accession>